<dbReference type="AlphaFoldDB" id="A0A8K0KA84"/>
<keyword evidence="1" id="KW-0812">Transmembrane</keyword>
<keyword evidence="3" id="KW-1185">Reference proteome</keyword>
<gene>
    <name evidence="2" type="ORF">J437_LFUL012424</name>
</gene>
<reference evidence="2" key="2">
    <citation type="submission" date="2017-10" db="EMBL/GenBank/DDBJ databases">
        <title>Ladona fulva Genome sequencing and assembly.</title>
        <authorList>
            <person name="Murali S."/>
            <person name="Richards S."/>
            <person name="Bandaranaike D."/>
            <person name="Bellair M."/>
            <person name="Blankenburg K."/>
            <person name="Chao H."/>
            <person name="Dinh H."/>
            <person name="Doddapaneni H."/>
            <person name="Dugan-Rocha S."/>
            <person name="Elkadiri S."/>
            <person name="Gnanaolivu R."/>
            <person name="Hernandez B."/>
            <person name="Skinner E."/>
            <person name="Javaid M."/>
            <person name="Lee S."/>
            <person name="Li M."/>
            <person name="Ming W."/>
            <person name="Munidasa M."/>
            <person name="Muniz J."/>
            <person name="Nguyen L."/>
            <person name="Hughes D."/>
            <person name="Osuji N."/>
            <person name="Pu L.-L."/>
            <person name="Puazo M."/>
            <person name="Qu C."/>
            <person name="Quiroz J."/>
            <person name="Raj R."/>
            <person name="Weissenberger G."/>
            <person name="Xin Y."/>
            <person name="Zou X."/>
            <person name="Han Y."/>
            <person name="Worley K."/>
            <person name="Muzny D."/>
            <person name="Gibbs R."/>
        </authorList>
    </citation>
    <scope>NUCLEOTIDE SEQUENCE</scope>
    <source>
        <strain evidence="2">Sampled in the wild</strain>
    </source>
</reference>
<evidence type="ECO:0000313" key="2">
    <source>
        <dbReference type="EMBL" id="KAG8231414.1"/>
    </source>
</evidence>
<feature type="transmembrane region" description="Helical" evidence="1">
    <location>
        <begin position="45"/>
        <end position="65"/>
    </location>
</feature>
<protein>
    <submittedName>
        <fullName evidence="2">Uncharacterized protein</fullName>
    </submittedName>
</protein>
<reference evidence="2" key="1">
    <citation type="submission" date="2013-04" db="EMBL/GenBank/DDBJ databases">
        <authorList>
            <person name="Qu J."/>
            <person name="Murali S.C."/>
            <person name="Bandaranaike D."/>
            <person name="Bellair M."/>
            <person name="Blankenburg K."/>
            <person name="Chao H."/>
            <person name="Dinh H."/>
            <person name="Doddapaneni H."/>
            <person name="Downs B."/>
            <person name="Dugan-Rocha S."/>
            <person name="Elkadiri S."/>
            <person name="Gnanaolivu R.D."/>
            <person name="Hernandez B."/>
            <person name="Javaid M."/>
            <person name="Jayaseelan J.C."/>
            <person name="Lee S."/>
            <person name="Li M."/>
            <person name="Ming W."/>
            <person name="Munidasa M."/>
            <person name="Muniz J."/>
            <person name="Nguyen L."/>
            <person name="Ongeri F."/>
            <person name="Osuji N."/>
            <person name="Pu L.-L."/>
            <person name="Puazo M."/>
            <person name="Qu C."/>
            <person name="Quiroz J."/>
            <person name="Raj R."/>
            <person name="Weissenberger G."/>
            <person name="Xin Y."/>
            <person name="Zou X."/>
            <person name="Han Y."/>
            <person name="Richards S."/>
            <person name="Worley K."/>
            <person name="Muzny D."/>
            <person name="Gibbs R."/>
        </authorList>
    </citation>
    <scope>NUCLEOTIDE SEQUENCE</scope>
    <source>
        <strain evidence="2">Sampled in the wild</strain>
    </source>
</reference>
<sequence length="68" mass="7454">MRKYGQEDVRTVNQLRAAFHLLVGTLLGVLFIGSGTDGGKTISNLSFVLVCVVYISYTTMMPAVLRCK</sequence>
<accession>A0A8K0KA84</accession>
<keyword evidence="1" id="KW-1133">Transmembrane helix</keyword>
<dbReference type="EMBL" id="KZ308555">
    <property type="protein sequence ID" value="KAG8231414.1"/>
    <property type="molecule type" value="Genomic_DNA"/>
</dbReference>
<comment type="caution">
    <text evidence="2">The sequence shown here is derived from an EMBL/GenBank/DDBJ whole genome shotgun (WGS) entry which is preliminary data.</text>
</comment>
<name>A0A8K0KA84_LADFU</name>
<evidence type="ECO:0000256" key="1">
    <source>
        <dbReference type="SAM" id="Phobius"/>
    </source>
</evidence>
<proteinExistence type="predicted"/>
<evidence type="ECO:0000313" key="3">
    <source>
        <dbReference type="Proteomes" id="UP000792457"/>
    </source>
</evidence>
<organism evidence="2 3">
    <name type="scientific">Ladona fulva</name>
    <name type="common">Scarce chaser dragonfly</name>
    <name type="synonym">Libellula fulva</name>
    <dbReference type="NCBI Taxonomy" id="123851"/>
    <lineage>
        <taxon>Eukaryota</taxon>
        <taxon>Metazoa</taxon>
        <taxon>Ecdysozoa</taxon>
        <taxon>Arthropoda</taxon>
        <taxon>Hexapoda</taxon>
        <taxon>Insecta</taxon>
        <taxon>Pterygota</taxon>
        <taxon>Palaeoptera</taxon>
        <taxon>Odonata</taxon>
        <taxon>Epiprocta</taxon>
        <taxon>Anisoptera</taxon>
        <taxon>Libelluloidea</taxon>
        <taxon>Libellulidae</taxon>
        <taxon>Ladona</taxon>
    </lineage>
</organism>
<keyword evidence="1" id="KW-0472">Membrane</keyword>
<dbReference type="Proteomes" id="UP000792457">
    <property type="component" value="Unassembled WGS sequence"/>
</dbReference>
<feature type="transmembrane region" description="Helical" evidence="1">
    <location>
        <begin position="12"/>
        <end position="33"/>
    </location>
</feature>